<feature type="domain" description="AAA+ ATPase" evidence="1">
    <location>
        <begin position="430"/>
        <end position="562"/>
    </location>
</feature>
<name>A0A7Y8GTD3_9BURK</name>
<dbReference type="GO" id="GO:0016887">
    <property type="term" value="F:ATP hydrolysis activity"/>
    <property type="evidence" value="ECO:0007669"/>
    <property type="project" value="InterPro"/>
</dbReference>
<dbReference type="PANTHER" id="PTHR46411">
    <property type="entry name" value="FAMILY ATPASE, PUTATIVE-RELATED"/>
    <property type="match status" value="1"/>
</dbReference>
<dbReference type="InterPro" id="IPR003593">
    <property type="entry name" value="AAA+_ATPase"/>
</dbReference>
<dbReference type="AlphaFoldDB" id="A0A7Y8GTD3"/>
<evidence type="ECO:0000313" key="3">
    <source>
        <dbReference type="Proteomes" id="UP000545507"/>
    </source>
</evidence>
<dbReference type="Proteomes" id="UP000545507">
    <property type="component" value="Unassembled WGS sequence"/>
</dbReference>
<reference evidence="2 3" key="1">
    <citation type="submission" date="2019-09" db="EMBL/GenBank/DDBJ databases">
        <title>Hydrogenophaga aromatica sp. nov., isolated from a para-xylene-degrading enrichment culture.</title>
        <authorList>
            <person name="Tancsics A."/>
            <person name="Banerjee S."/>
        </authorList>
    </citation>
    <scope>NUCLEOTIDE SEQUENCE [LARGE SCALE GENOMIC DNA]</scope>
    <source>
        <strain evidence="2 3">D2P1</strain>
    </source>
</reference>
<dbReference type="EMBL" id="VYGV01000006">
    <property type="protein sequence ID" value="NWF44509.1"/>
    <property type="molecule type" value="Genomic_DNA"/>
</dbReference>
<dbReference type="Gene3D" id="3.40.50.300">
    <property type="entry name" value="P-loop containing nucleotide triphosphate hydrolases"/>
    <property type="match status" value="1"/>
</dbReference>
<gene>
    <name evidence="2" type="ORF">F3K02_04475</name>
</gene>
<dbReference type="PANTHER" id="PTHR46411:SF3">
    <property type="entry name" value="AAA+ ATPASE DOMAIN-CONTAINING PROTEIN"/>
    <property type="match status" value="1"/>
</dbReference>
<dbReference type="Pfam" id="PF00004">
    <property type="entry name" value="AAA"/>
    <property type="match status" value="1"/>
</dbReference>
<dbReference type="Pfam" id="PF22977">
    <property type="entry name" value="WHD"/>
    <property type="match status" value="1"/>
</dbReference>
<dbReference type="SMART" id="SM00382">
    <property type="entry name" value="AAA"/>
    <property type="match status" value="1"/>
</dbReference>
<dbReference type="InterPro" id="IPR054472">
    <property type="entry name" value="WHD"/>
</dbReference>
<dbReference type="InterPro" id="IPR003959">
    <property type="entry name" value="ATPase_AAA_core"/>
</dbReference>
<dbReference type="RefSeq" id="WP_177133763.1">
    <property type="nucleotide sequence ID" value="NZ_VYGV01000006.1"/>
</dbReference>
<evidence type="ECO:0000259" key="1">
    <source>
        <dbReference type="SMART" id="SM00382"/>
    </source>
</evidence>
<keyword evidence="2" id="KW-0547">Nucleotide-binding</keyword>
<dbReference type="GO" id="GO:0005524">
    <property type="term" value="F:ATP binding"/>
    <property type="evidence" value="ECO:0007669"/>
    <property type="project" value="UniProtKB-KW"/>
</dbReference>
<dbReference type="SUPFAM" id="SSF52540">
    <property type="entry name" value="P-loop containing nucleoside triphosphate hydrolases"/>
    <property type="match status" value="1"/>
</dbReference>
<proteinExistence type="predicted"/>
<comment type="caution">
    <text evidence="2">The sequence shown here is derived from an EMBL/GenBank/DDBJ whole genome shotgun (WGS) entry which is preliminary data.</text>
</comment>
<protein>
    <submittedName>
        <fullName evidence="2">ATP-binding protein</fullName>
    </submittedName>
</protein>
<dbReference type="InterPro" id="IPR027417">
    <property type="entry name" value="P-loop_NTPase"/>
</dbReference>
<dbReference type="CDD" id="cd19481">
    <property type="entry name" value="RecA-like_protease"/>
    <property type="match status" value="1"/>
</dbReference>
<keyword evidence="2" id="KW-0067">ATP-binding</keyword>
<keyword evidence="3" id="KW-1185">Reference proteome</keyword>
<organism evidence="2 3">
    <name type="scientific">Hydrogenophaga aromaticivorans</name>
    <dbReference type="NCBI Taxonomy" id="2610898"/>
    <lineage>
        <taxon>Bacteria</taxon>
        <taxon>Pseudomonadati</taxon>
        <taxon>Pseudomonadota</taxon>
        <taxon>Betaproteobacteria</taxon>
        <taxon>Burkholderiales</taxon>
        <taxon>Comamonadaceae</taxon>
        <taxon>Hydrogenophaga</taxon>
    </lineage>
</organism>
<evidence type="ECO:0000313" key="2">
    <source>
        <dbReference type="EMBL" id="NWF44509.1"/>
    </source>
</evidence>
<sequence length="645" mass="70518">MNARDTARAPTDWTAANQRLLSAEFARIKARLRGEDEAVAQARITQCRLDLDEVAAIDQLVERFGLSGFERDTVLLAAGVEMDSEIGALCAGASPGGQRPWATFGLALAVLPDPHWSALTPVRPLRRWRLVEPTDDASLVNARLKLDERVLHHLAGAGFLDTRLQALLQPVQVPATMAPRQQTLAQALAAAIAEAGEPVPVVQLWGKDRHGKRDIAASAAARLGLQLYAMACEDLPESAQELEALAVLWQREAALLDAALLIECGEAAPPAPALRLVERIGGLTLLSVSEPVELTRRDIRIDIPKPGVREQRLLWEQALGGRAPRYGAALDGVASEFRLSARDIHRLGAELQRAEDLATDPVATLWTACRGLEGRRIAGLAQRIEPVARWDDLILPEPQKATLRQIAAHLRHRPTVYEQWGFAGKGGRGLGISVLFAGESGTGKTMAAEVLAHELHLDLYRIDLSAVVSKYIGETEKNLARVFDVAEDSGVVLLFDEADALFGKRSEVKDSHDRYANIEVSYLLQRMEAYRGLAILTTNQQKALDTAFSRRLRFVVNFPFPEASEREAIWRRIFPGATPTADLDHAKLARLQMAGGNIRNIALNAAFHAAQDAQPVGMAHVLRAAQSEASKRERPLSDAETRGWS</sequence>
<accession>A0A7Y8GTD3</accession>